<dbReference type="InterPro" id="IPR000639">
    <property type="entry name" value="Epox_hydrolase-like"/>
</dbReference>
<dbReference type="AlphaFoldDB" id="A0A229UIR1"/>
<name>A0A229UIR1_9BACL</name>
<dbReference type="PRINTS" id="PR00412">
    <property type="entry name" value="EPOXHYDRLASE"/>
</dbReference>
<dbReference type="EMBL" id="NMQW01000049">
    <property type="protein sequence ID" value="OXM83263.1"/>
    <property type="molecule type" value="Genomic_DNA"/>
</dbReference>
<gene>
    <name evidence="3" type="ORF">CF651_26400</name>
</gene>
<keyword evidence="4" id="KW-1185">Reference proteome</keyword>
<dbReference type="OrthoDB" id="9773293at2"/>
<dbReference type="RefSeq" id="WP_094017855.1">
    <property type="nucleotide sequence ID" value="NZ_NMQW01000049.1"/>
</dbReference>
<reference evidence="3 4" key="1">
    <citation type="submission" date="2017-07" db="EMBL/GenBank/DDBJ databases">
        <title>Genome sequencing and assembly of Paenibacillus rigui.</title>
        <authorList>
            <person name="Mayilraj S."/>
        </authorList>
    </citation>
    <scope>NUCLEOTIDE SEQUENCE [LARGE SCALE GENOMIC DNA]</scope>
    <source>
        <strain evidence="3 4">JCM 16352</strain>
    </source>
</reference>
<sequence length="295" mass="30850">MSITTSSTSIPGIAHHMAQVNGATIHYVSAGIAGSPILLVHGFPETWWAFHKLIPLLALNHRVFAVDLRGFGDSSNAEGDYDSTASAEDLHLLIGQLNVGPVHLTGQDISGSAVFRLAATHPEDVRSFTAIEMGLPGFGLEGLGDITHGGSWHIGVMAAPGIPEMLLAGREREFLGDWAFPAMTAVQGSITDTDIDEFVRTYSRPNGWRGAIGLYQSMLTEGDSVKALAKTSPLTMPALAIGAGGGPFTAETVSQITAGGFKSVQLEGVGHYAALEAPAALSTAILDFLESIDTA</sequence>
<dbReference type="Gene3D" id="3.40.50.1820">
    <property type="entry name" value="alpha/beta hydrolase"/>
    <property type="match status" value="1"/>
</dbReference>
<organism evidence="3 4">
    <name type="scientific">Paenibacillus rigui</name>
    <dbReference type="NCBI Taxonomy" id="554312"/>
    <lineage>
        <taxon>Bacteria</taxon>
        <taxon>Bacillati</taxon>
        <taxon>Bacillota</taxon>
        <taxon>Bacilli</taxon>
        <taxon>Bacillales</taxon>
        <taxon>Paenibacillaceae</taxon>
        <taxon>Paenibacillus</taxon>
    </lineage>
</organism>
<comment type="caution">
    <text evidence="3">The sequence shown here is derived from an EMBL/GenBank/DDBJ whole genome shotgun (WGS) entry which is preliminary data.</text>
</comment>
<dbReference type="PANTHER" id="PTHR43329">
    <property type="entry name" value="EPOXIDE HYDROLASE"/>
    <property type="match status" value="1"/>
</dbReference>
<proteinExistence type="predicted"/>
<dbReference type="Proteomes" id="UP000215509">
    <property type="component" value="Unassembled WGS sequence"/>
</dbReference>
<dbReference type="Pfam" id="PF00561">
    <property type="entry name" value="Abhydrolase_1"/>
    <property type="match status" value="1"/>
</dbReference>
<keyword evidence="1 3" id="KW-0378">Hydrolase</keyword>
<feature type="domain" description="AB hydrolase-1" evidence="2">
    <location>
        <begin position="36"/>
        <end position="132"/>
    </location>
</feature>
<protein>
    <submittedName>
        <fullName evidence="3">Alpha/beta hydrolase</fullName>
    </submittedName>
</protein>
<dbReference type="InterPro" id="IPR000073">
    <property type="entry name" value="AB_hydrolase_1"/>
</dbReference>
<dbReference type="InterPro" id="IPR029058">
    <property type="entry name" value="AB_hydrolase_fold"/>
</dbReference>
<evidence type="ECO:0000256" key="1">
    <source>
        <dbReference type="ARBA" id="ARBA00022801"/>
    </source>
</evidence>
<evidence type="ECO:0000313" key="4">
    <source>
        <dbReference type="Proteomes" id="UP000215509"/>
    </source>
</evidence>
<dbReference type="GO" id="GO:0016787">
    <property type="term" value="F:hydrolase activity"/>
    <property type="evidence" value="ECO:0007669"/>
    <property type="project" value="UniProtKB-KW"/>
</dbReference>
<accession>A0A229UIR1</accession>
<evidence type="ECO:0000259" key="2">
    <source>
        <dbReference type="Pfam" id="PF00561"/>
    </source>
</evidence>
<dbReference type="SUPFAM" id="SSF53474">
    <property type="entry name" value="alpha/beta-Hydrolases"/>
    <property type="match status" value="1"/>
</dbReference>
<evidence type="ECO:0000313" key="3">
    <source>
        <dbReference type="EMBL" id="OXM83263.1"/>
    </source>
</evidence>